<evidence type="ECO:0000256" key="2">
    <source>
        <dbReference type="ARBA" id="ARBA00007267"/>
    </source>
</evidence>
<reference evidence="6" key="1">
    <citation type="submission" date="2022-04" db="EMBL/GenBank/DDBJ databases">
        <title>Carnegiea gigantea Genome sequencing and assembly v2.</title>
        <authorList>
            <person name="Copetti D."/>
            <person name="Sanderson M.J."/>
            <person name="Burquez A."/>
            <person name="Wojciechowski M.F."/>
        </authorList>
    </citation>
    <scope>NUCLEOTIDE SEQUENCE</scope>
    <source>
        <strain evidence="6">SGP5-SGP5p</strain>
        <tissue evidence="6">Aerial part</tissue>
    </source>
</reference>
<accession>A0A9Q1QU86</accession>
<name>A0A9Q1QU86_9CARY</name>
<evidence type="ECO:0000256" key="1">
    <source>
        <dbReference type="ARBA" id="ARBA00004123"/>
    </source>
</evidence>
<sequence>MWRSFECLLITRHGYTRQEDPTQPDSPVFNYLSTLSPIRTFNLSSSAQSFHLFNFASPPSALTSPLNNCSKDSKITRAILLPDEPKNNNLQNRIEDRSAGTLNAAEQSDVHDEEVGNFGSGGEANVSTSAEALKLVIELPKSLKYDSGSPENKISLSDSVKTETESNVAGTEISSAELVQSVTKDADRSFENEMGEQRIQMEQNKEVCDWEKFIDEASDILSCGTPSKEKHQEEPDEKCVDSGTLSFVATVLQSPNDFDDTKKMDSACPLIFSENHDMDTPLNKSGAAKTNEADLISAGKSCAVLTEEVVNYSSTEQDDKQQKMTRRRCLVYEMSGTHYRKLLDSSPISKPPVSPNTSKEKCLAANKPGSNKFSSLVPGIGLHLNAIAATAKNKIIVKRQTLTCRRQLISSPHTITSMDLPSSDIKSFNSPIVPSLAGSDSNEQKDEVVQAIQNPCQSSVFGEGIEFPPSSPKKKRRKLENSGDDDSCKRCNCKRSKCLKLYCECFAAGLYCVDSCNCQDCLNKPIHEETVLETRRQIESRNPLAFAPKVIRCSSTAHNGDELEKTPASARHKRGCNCKKSGCLKKYCECFQGGVGCSLSCRCEGCKNTFGPEGIAIFREAQIEPEESSINVSSYHGISETDVEHQGEVPPESSKQLDQANAKPLKQARQPLWQPFLFNGITPQIPSIANPPPIQPCENRVTENPDESDLIEDLKIASEDETPEVLKGDYLLSTCVKSASPNCKRVSSPHCHDFETSPGWRSCRKLILRSIP</sequence>
<evidence type="ECO:0000256" key="3">
    <source>
        <dbReference type="ARBA" id="ARBA00023242"/>
    </source>
</evidence>
<dbReference type="EMBL" id="JAKOGI010000004">
    <property type="protein sequence ID" value="KAJ8452475.1"/>
    <property type="molecule type" value="Genomic_DNA"/>
</dbReference>
<dbReference type="AlphaFoldDB" id="A0A9Q1QU86"/>
<proteinExistence type="inferred from homology"/>
<dbReference type="Proteomes" id="UP001153076">
    <property type="component" value="Unassembled WGS sequence"/>
</dbReference>
<evidence type="ECO:0000256" key="4">
    <source>
        <dbReference type="SAM" id="MobiDB-lite"/>
    </source>
</evidence>
<feature type="domain" description="CRC" evidence="5">
    <location>
        <begin position="487"/>
        <end position="611"/>
    </location>
</feature>
<dbReference type="OrthoDB" id="6283463at2759"/>
<feature type="region of interest" description="Disordered" evidence="4">
    <location>
        <begin position="640"/>
        <end position="664"/>
    </location>
</feature>
<feature type="region of interest" description="Disordered" evidence="4">
    <location>
        <begin position="460"/>
        <end position="488"/>
    </location>
</feature>
<dbReference type="GO" id="GO:0003700">
    <property type="term" value="F:DNA-binding transcription factor activity"/>
    <property type="evidence" value="ECO:0007669"/>
    <property type="project" value="InterPro"/>
</dbReference>
<comment type="caution">
    <text evidence="6">The sequence shown here is derived from an EMBL/GenBank/DDBJ whole genome shotgun (WGS) entry which is preliminary data.</text>
</comment>
<keyword evidence="3" id="KW-0539">Nucleus</keyword>
<dbReference type="InterPro" id="IPR005172">
    <property type="entry name" value="CRC"/>
</dbReference>
<dbReference type="PANTHER" id="PTHR46159">
    <property type="entry name" value="PROTEIN TESMIN/TSO1-LIKE CXC 2"/>
    <property type="match status" value="1"/>
</dbReference>
<dbReference type="PANTHER" id="PTHR46159:SF6">
    <property type="entry name" value="OS12G0605300 PROTEIN"/>
    <property type="match status" value="1"/>
</dbReference>
<feature type="compositionally biased region" description="Polar residues" evidence="4">
    <location>
        <begin position="149"/>
        <end position="168"/>
    </location>
</feature>
<organism evidence="6 7">
    <name type="scientific">Carnegiea gigantea</name>
    <dbReference type="NCBI Taxonomy" id="171969"/>
    <lineage>
        <taxon>Eukaryota</taxon>
        <taxon>Viridiplantae</taxon>
        <taxon>Streptophyta</taxon>
        <taxon>Embryophyta</taxon>
        <taxon>Tracheophyta</taxon>
        <taxon>Spermatophyta</taxon>
        <taxon>Magnoliopsida</taxon>
        <taxon>eudicotyledons</taxon>
        <taxon>Gunneridae</taxon>
        <taxon>Pentapetalae</taxon>
        <taxon>Caryophyllales</taxon>
        <taxon>Cactineae</taxon>
        <taxon>Cactaceae</taxon>
        <taxon>Cactoideae</taxon>
        <taxon>Echinocereeae</taxon>
        <taxon>Carnegiea</taxon>
    </lineage>
</organism>
<dbReference type="InterPro" id="IPR033467">
    <property type="entry name" value="Tesmin/TSO1-like_CXC"/>
</dbReference>
<dbReference type="SMART" id="SM01114">
    <property type="entry name" value="CXC"/>
    <property type="match status" value="2"/>
</dbReference>
<evidence type="ECO:0000313" key="6">
    <source>
        <dbReference type="EMBL" id="KAJ8452475.1"/>
    </source>
</evidence>
<protein>
    <recommendedName>
        <fullName evidence="5">CRC domain-containing protein</fullName>
    </recommendedName>
</protein>
<feature type="region of interest" description="Disordered" evidence="4">
    <location>
        <begin position="145"/>
        <end position="168"/>
    </location>
</feature>
<comment type="subcellular location">
    <subcellularLocation>
        <location evidence="1">Nucleus</location>
    </subcellularLocation>
</comment>
<keyword evidence="7" id="KW-1185">Reference proteome</keyword>
<evidence type="ECO:0000259" key="5">
    <source>
        <dbReference type="PROSITE" id="PS51634"/>
    </source>
</evidence>
<dbReference type="GO" id="GO:0005634">
    <property type="term" value="C:nucleus"/>
    <property type="evidence" value="ECO:0007669"/>
    <property type="project" value="UniProtKB-SubCell"/>
</dbReference>
<dbReference type="Pfam" id="PF03638">
    <property type="entry name" value="TCR"/>
    <property type="match status" value="2"/>
</dbReference>
<dbReference type="InterPro" id="IPR044522">
    <property type="entry name" value="TSO1-like"/>
</dbReference>
<comment type="similarity">
    <text evidence="2">Belongs to the lin-54 family.</text>
</comment>
<evidence type="ECO:0000313" key="7">
    <source>
        <dbReference type="Proteomes" id="UP001153076"/>
    </source>
</evidence>
<gene>
    <name evidence="6" type="ORF">Cgig2_000064</name>
</gene>
<dbReference type="PROSITE" id="PS51634">
    <property type="entry name" value="CRC"/>
    <property type="match status" value="1"/>
</dbReference>